<dbReference type="AlphaFoldDB" id="A0A1L3JLM5"/>
<evidence type="ECO:0000256" key="1">
    <source>
        <dbReference type="SAM" id="Phobius"/>
    </source>
</evidence>
<reference evidence="2 3" key="1">
    <citation type="submission" date="2016-11" db="EMBL/GenBank/DDBJ databases">
        <title>Tenacibaculum sp. LPB0136, isolated from marine environment.</title>
        <authorList>
            <person name="Kim E."/>
            <person name="Yi H."/>
        </authorList>
    </citation>
    <scope>NUCLEOTIDE SEQUENCE [LARGE SCALE GENOMIC DNA]</scope>
    <source>
        <strain evidence="2 3">LPB0136</strain>
    </source>
</reference>
<evidence type="ECO:0008006" key="4">
    <source>
        <dbReference type="Google" id="ProtNLM"/>
    </source>
</evidence>
<gene>
    <name evidence="2" type="ORF">LPB136_12050</name>
</gene>
<evidence type="ECO:0000313" key="3">
    <source>
        <dbReference type="Proteomes" id="UP000181898"/>
    </source>
</evidence>
<accession>A0A1L3JLM5</accession>
<dbReference type="RefSeq" id="WP_072556577.1">
    <property type="nucleotide sequence ID" value="NZ_CP018155.1"/>
</dbReference>
<keyword evidence="1" id="KW-0472">Membrane</keyword>
<organism evidence="2 3">
    <name type="scientific">Tenacibaculum todarodis</name>
    <dbReference type="NCBI Taxonomy" id="1850252"/>
    <lineage>
        <taxon>Bacteria</taxon>
        <taxon>Pseudomonadati</taxon>
        <taxon>Bacteroidota</taxon>
        <taxon>Flavobacteriia</taxon>
        <taxon>Flavobacteriales</taxon>
        <taxon>Flavobacteriaceae</taxon>
        <taxon>Tenacibaculum</taxon>
    </lineage>
</organism>
<dbReference type="KEGG" id="ten:LPB136_12050"/>
<dbReference type="Proteomes" id="UP000181898">
    <property type="component" value="Chromosome"/>
</dbReference>
<keyword evidence="1" id="KW-0812">Transmembrane</keyword>
<dbReference type="InterPro" id="IPR021354">
    <property type="entry name" value="DUF2975"/>
</dbReference>
<dbReference type="EMBL" id="CP018155">
    <property type="protein sequence ID" value="APG66055.1"/>
    <property type="molecule type" value="Genomic_DNA"/>
</dbReference>
<feature type="transmembrane region" description="Helical" evidence="1">
    <location>
        <begin position="9"/>
        <end position="29"/>
    </location>
</feature>
<proteinExistence type="predicted"/>
<keyword evidence="3" id="KW-1185">Reference proteome</keyword>
<sequence>MKAEKLFKTLVDSIFILQIVGFLTLIVAIPTMYLTSINFENVSVIKWPFLLWILAFIYVFSYVLFIVGVFYLKKLSKELLKEKYFSNYVIQNSIRTGKMFIVSGCLMILVFLIQFVSRLTNYSLRLAYSTEFIFALFIIAIGLFFLIQGKILNKGNQLKQENDLTI</sequence>
<keyword evidence="1" id="KW-1133">Transmembrane helix</keyword>
<feature type="transmembrane region" description="Helical" evidence="1">
    <location>
        <begin position="100"/>
        <end position="120"/>
    </location>
</feature>
<feature type="transmembrane region" description="Helical" evidence="1">
    <location>
        <begin position="49"/>
        <end position="72"/>
    </location>
</feature>
<feature type="transmembrane region" description="Helical" evidence="1">
    <location>
        <begin position="126"/>
        <end position="147"/>
    </location>
</feature>
<name>A0A1L3JLM5_9FLAO</name>
<evidence type="ECO:0000313" key="2">
    <source>
        <dbReference type="EMBL" id="APG66055.1"/>
    </source>
</evidence>
<dbReference type="STRING" id="1850252.LPB136_12050"/>
<protein>
    <recommendedName>
        <fullName evidence="4">DUF2975 domain-containing protein</fullName>
    </recommendedName>
</protein>
<dbReference type="Pfam" id="PF11188">
    <property type="entry name" value="DUF2975"/>
    <property type="match status" value="1"/>
</dbReference>